<sequence>LLSNHHRLSKLNHELEARLLETHPMGIFAVSCICVVLNQFQIDAKNTEKKVLCDELEATKSKLADCERRLSVVSAERNRYKDDCSVAVNLLQTNPDQFLPQNPKVCSNPFLLFNVLPIWDWPAQPGSIPTLVQPSGGMAVRHRKGATAERFDFTVLGFYATEYDATPSRADRSYPHTSPPQVTGERNCGSKYGKYAGLTAAVDDDDDVPMPRVKFRLIDQLVEHISRSRRMLVLTGAGVSTESGLPDYRSERVGLYARTDRRPVEFQTFLRNEEARRFYWARNFIGWPYFSQVQPNTSHHILADWASNKRLFAIITQNVDRLHHRAGCNRILELHGTSHYVVCLTCQHRFGRAELQQMFLELNPSWAVYDGKEKVVAPDGDVELSPSQTQGFKIPTCPQCGDGILKPDVVFFGENLPPWRKTEAAQLVDNADSLLCLGTSLQSILARHEQILSLNFAFIREFLLHWNWLIDCFRNVNRNIVHDIVVSFGSDAADKPAKKELMPSVDQDDSEMARLLEREFTNRRGSWAPKADRSSLSIYGKMTQLFFTGSNLRFVRKLRLAQMKTKLASSLLTLSLVVHSAQHHCPPDFVHFCRFTHCVVEKLRRINPLLNQVSSIDLLCMASWGTDLPEICQSFSLQGIKTLTINLILAGNCLLSDRGTPNEKPKFSHFSVTTACITSLSLSYELDRKESSASLVSLLCVPEGYAGVNTRAQPGQNVEGDSCDRTATQNQETGFERDDEPTFRSPLSSLRTLTLNCAGQSQTCALVDATNVEGLVEKRLPSFRGTRNHMDFVRVPRDAIQPINLLTLYNMRGPQDCSRYSRVKVLPSRSSCSETPQANHQCLESDDKNWSTICKLYKRKHEQKDYPLNSALKMSPRMVTKRLQINCQARRTDQQPPDQLPSCSVLNEVTVR</sequence>
<evidence type="ECO:0000256" key="4">
    <source>
        <dbReference type="SAM" id="Coils"/>
    </source>
</evidence>
<dbReference type="PROSITE" id="PS50305">
    <property type="entry name" value="SIRTUIN"/>
    <property type="match status" value="1"/>
</dbReference>
<feature type="binding site" evidence="3">
    <location>
        <position position="397"/>
    </location>
    <ligand>
        <name>Zn(2+)</name>
        <dbReference type="ChEBI" id="CHEBI:29105"/>
    </ligand>
</feature>
<dbReference type="InterPro" id="IPR050134">
    <property type="entry name" value="NAD-dep_sirtuin_deacylases"/>
</dbReference>
<reference evidence="6" key="1">
    <citation type="journal article" date="2011" name="Genome Biol.">
        <title>The draft genome of the carcinogenic human liver fluke Clonorchis sinensis.</title>
        <authorList>
            <person name="Wang X."/>
            <person name="Chen W."/>
            <person name="Huang Y."/>
            <person name="Sun J."/>
            <person name="Men J."/>
            <person name="Liu H."/>
            <person name="Luo F."/>
            <person name="Guo L."/>
            <person name="Lv X."/>
            <person name="Deng C."/>
            <person name="Zhou C."/>
            <person name="Fan Y."/>
            <person name="Li X."/>
            <person name="Huang L."/>
            <person name="Hu Y."/>
            <person name="Liang C."/>
            <person name="Hu X."/>
            <person name="Xu J."/>
            <person name="Yu X."/>
        </authorList>
    </citation>
    <scope>NUCLEOTIDE SEQUENCE [LARGE SCALE GENOMIC DNA]</scope>
    <source>
        <strain evidence="6">Henan</strain>
    </source>
</reference>
<accession>G7YGM7</accession>
<dbReference type="PANTHER" id="PTHR11085">
    <property type="entry name" value="NAD-DEPENDENT PROTEIN DEACYLASE SIRTUIN-5, MITOCHONDRIAL-RELATED"/>
    <property type="match status" value="1"/>
</dbReference>
<evidence type="ECO:0000259" key="5">
    <source>
        <dbReference type="PROSITE" id="PS50305"/>
    </source>
</evidence>
<feature type="coiled-coil region" evidence="4">
    <location>
        <begin position="49"/>
        <end position="83"/>
    </location>
</feature>
<dbReference type="GO" id="GO:0017136">
    <property type="term" value="F:histone deacetylase activity, NAD-dependent"/>
    <property type="evidence" value="ECO:0007669"/>
    <property type="project" value="TreeGrafter"/>
</dbReference>
<keyword evidence="7" id="KW-1185">Reference proteome</keyword>
<feature type="non-terminal residue" evidence="6">
    <location>
        <position position="1"/>
    </location>
</feature>
<keyword evidence="4" id="KW-0175">Coiled coil</keyword>
<keyword evidence="2" id="KW-0520">NAD</keyword>
<dbReference type="GO" id="GO:0046872">
    <property type="term" value="F:metal ion binding"/>
    <property type="evidence" value="ECO:0007669"/>
    <property type="project" value="UniProtKB-KW"/>
</dbReference>
<dbReference type="SUPFAM" id="SSF52467">
    <property type="entry name" value="DHS-like NAD/FAD-binding domain"/>
    <property type="match status" value="1"/>
</dbReference>
<dbReference type="EMBL" id="DF143241">
    <property type="protein sequence ID" value="GAA52110.1"/>
    <property type="molecule type" value="Genomic_DNA"/>
</dbReference>
<feature type="binding site" evidence="3">
    <location>
        <position position="346"/>
    </location>
    <ligand>
        <name>Zn(2+)</name>
        <dbReference type="ChEBI" id="CHEBI:29105"/>
    </ligand>
</feature>
<feature type="active site" description="Proton acceptor" evidence="3">
    <location>
        <position position="335"/>
    </location>
</feature>
<name>G7YGM7_CLOSI</name>
<organism evidence="6 7">
    <name type="scientific">Clonorchis sinensis</name>
    <name type="common">Chinese liver fluke</name>
    <dbReference type="NCBI Taxonomy" id="79923"/>
    <lineage>
        <taxon>Eukaryota</taxon>
        <taxon>Metazoa</taxon>
        <taxon>Spiralia</taxon>
        <taxon>Lophotrochozoa</taxon>
        <taxon>Platyhelminthes</taxon>
        <taxon>Trematoda</taxon>
        <taxon>Digenea</taxon>
        <taxon>Opisthorchiida</taxon>
        <taxon>Opisthorchiata</taxon>
        <taxon>Opisthorchiidae</taxon>
        <taxon>Clonorchis</taxon>
    </lineage>
</organism>
<evidence type="ECO:0000256" key="2">
    <source>
        <dbReference type="ARBA" id="ARBA00023027"/>
    </source>
</evidence>
<dbReference type="GO" id="GO:0005759">
    <property type="term" value="C:mitochondrial matrix"/>
    <property type="evidence" value="ECO:0007669"/>
    <property type="project" value="TreeGrafter"/>
</dbReference>
<dbReference type="Gene3D" id="3.40.50.1220">
    <property type="entry name" value="TPP-binding domain"/>
    <property type="match status" value="1"/>
</dbReference>
<dbReference type="Pfam" id="PF02146">
    <property type="entry name" value="SIR2"/>
    <property type="match status" value="1"/>
</dbReference>
<evidence type="ECO:0000313" key="6">
    <source>
        <dbReference type="EMBL" id="GAA52110.1"/>
    </source>
</evidence>
<dbReference type="Gene3D" id="3.30.1600.10">
    <property type="entry name" value="SIR2/SIRT2 'Small Domain"/>
    <property type="match status" value="1"/>
</dbReference>
<dbReference type="InterPro" id="IPR029035">
    <property type="entry name" value="DHS-like_NAD/FAD-binding_dom"/>
</dbReference>
<keyword evidence="1" id="KW-0808">Transferase</keyword>
<dbReference type="InterPro" id="IPR026591">
    <property type="entry name" value="Sirtuin_cat_small_dom_sf"/>
</dbReference>
<keyword evidence="3" id="KW-0862">Zinc</keyword>
<dbReference type="InterPro" id="IPR026590">
    <property type="entry name" value="Ssirtuin_cat_dom"/>
</dbReference>
<gene>
    <name evidence="6" type="ORF">CLF_107356</name>
</gene>
<dbReference type="AlphaFoldDB" id="G7YGM7"/>
<feature type="binding site" evidence="3">
    <location>
        <position position="343"/>
    </location>
    <ligand>
        <name>Zn(2+)</name>
        <dbReference type="ChEBI" id="CHEBI:29105"/>
    </ligand>
</feature>
<evidence type="ECO:0000256" key="3">
    <source>
        <dbReference type="PROSITE-ProRule" id="PRU00236"/>
    </source>
</evidence>
<feature type="domain" description="Deacetylase sirtuin-type" evidence="5">
    <location>
        <begin position="211"/>
        <end position="519"/>
    </location>
</feature>
<evidence type="ECO:0000256" key="1">
    <source>
        <dbReference type="ARBA" id="ARBA00022679"/>
    </source>
</evidence>
<dbReference type="GO" id="GO:0070403">
    <property type="term" value="F:NAD+ binding"/>
    <property type="evidence" value="ECO:0007669"/>
    <property type="project" value="InterPro"/>
</dbReference>
<keyword evidence="3" id="KW-0479">Metal-binding</keyword>
<proteinExistence type="predicted"/>
<evidence type="ECO:0000313" key="7">
    <source>
        <dbReference type="Proteomes" id="UP000008909"/>
    </source>
</evidence>
<dbReference type="Proteomes" id="UP000008909">
    <property type="component" value="Unassembled WGS sequence"/>
</dbReference>
<dbReference type="PANTHER" id="PTHR11085:SF10">
    <property type="entry name" value="NAD-DEPENDENT PROTEIN DEACYLASE SIRTUIN-5, MITOCHONDRIAL-RELATED"/>
    <property type="match status" value="1"/>
</dbReference>
<feature type="binding site" evidence="3">
    <location>
        <position position="400"/>
    </location>
    <ligand>
        <name>Zn(2+)</name>
        <dbReference type="ChEBI" id="CHEBI:29105"/>
    </ligand>
</feature>
<dbReference type="InterPro" id="IPR003000">
    <property type="entry name" value="Sirtuin"/>
</dbReference>
<protein>
    <submittedName>
        <fullName evidence="6">NAD-dependent deacetylase sirtuin 4</fullName>
    </submittedName>
</protein>
<reference key="2">
    <citation type="submission" date="2011-10" db="EMBL/GenBank/DDBJ databases">
        <title>The genome and transcriptome sequence of Clonorchis sinensis provide insights into the carcinogenic liver fluke.</title>
        <authorList>
            <person name="Wang X."/>
            <person name="Huang Y."/>
            <person name="Chen W."/>
            <person name="Liu H."/>
            <person name="Guo L."/>
            <person name="Chen Y."/>
            <person name="Luo F."/>
            <person name="Zhou W."/>
            <person name="Sun J."/>
            <person name="Mao Q."/>
            <person name="Liang P."/>
            <person name="Zhou C."/>
            <person name="Tian Y."/>
            <person name="Men J."/>
            <person name="Lv X."/>
            <person name="Huang L."/>
            <person name="Zhou J."/>
            <person name="Hu Y."/>
            <person name="Li R."/>
            <person name="Zhang F."/>
            <person name="Lei H."/>
            <person name="Li X."/>
            <person name="Hu X."/>
            <person name="Liang C."/>
            <person name="Xu J."/>
            <person name="Wu Z."/>
            <person name="Yu X."/>
        </authorList>
    </citation>
    <scope>NUCLEOTIDE SEQUENCE</scope>
    <source>
        <strain>Henan</strain>
    </source>
</reference>